<comment type="caution">
    <text evidence="2">The sequence shown here is derived from an EMBL/GenBank/DDBJ whole genome shotgun (WGS) entry which is preliminary data.</text>
</comment>
<dbReference type="SUPFAM" id="SSF54695">
    <property type="entry name" value="POZ domain"/>
    <property type="match status" value="1"/>
</dbReference>
<accession>A0A9W4UP88</accession>
<organism evidence="2 3">
    <name type="scientific">Periconia digitata</name>
    <dbReference type="NCBI Taxonomy" id="1303443"/>
    <lineage>
        <taxon>Eukaryota</taxon>
        <taxon>Fungi</taxon>
        <taxon>Dikarya</taxon>
        <taxon>Ascomycota</taxon>
        <taxon>Pezizomycotina</taxon>
        <taxon>Dothideomycetes</taxon>
        <taxon>Pleosporomycetidae</taxon>
        <taxon>Pleosporales</taxon>
        <taxon>Massarineae</taxon>
        <taxon>Periconiaceae</taxon>
        <taxon>Periconia</taxon>
    </lineage>
</organism>
<sequence length="230" mass="26978">MVQRLIFFSRLDCDFITVVVGDEEEQRSFKIHEDVICDRSSFFRSSMKPEWASMRSDPRTVELPEDSPNAFALYRTWLYSRKLPILPTPPTESNIEEDTCRSSLFGNPPEHYHTLAHAYVLGERLLDIQFKNTVMDTYVLFARGATGSRYYPTNDHVRIIYDGTTEGSPIRKFLVDIWYCRGKVEWIENDGDLPQEFLAAVVREMLRARQTTDNLSRPWKLTHTQYHEKE</sequence>
<dbReference type="PANTHER" id="PTHR47843">
    <property type="entry name" value="BTB DOMAIN-CONTAINING PROTEIN-RELATED"/>
    <property type="match status" value="1"/>
</dbReference>
<dbReference type="OrthoDB" id="1022638at2759"/>
<reference evidence="2" key="1">
    <citation type="submission" date="2023-01" db="EMBL/GenBank/DDBJ databases">
        <authorList>
            <person name="Van Ghelder C."/>
            <person name="Rancurel C."/>
        </authorList>
    </citation>
    <scope>NUCLEOTIDE SEQUENCE</scope>
    <source>
        <strain evidence="2">CNCM I-4278</strain>
    </source>
</reference>
<name>A0A9W4UP88_9PLEO</name>
<feature type="domain" description="BTB" evidence="1">
    <location>
        <begin position="13"/>
        <end position="87"/>
    </location>
</feature>
<dbReference type="InterPro" id="IPR000210">
    <property type="entry name" value="BTB/POZ_dom"/>
</dbReference>
<dbReference type="EMBL" id="CAOQHR010000008">
    <property type="protein sequence ID" value="CAI6338471.1"/>
    <property type="molecule type" value="Genomic_DNA"/>
</dbReference>
<evidence type="ECO:0000313" key="2">
    <source>
        <dbReference type="EMBL" id="CAI6338471.1"/>
    </source>
</evidence>
<keyword evidence="3" id="KW-1185">Reference proteome</keyword>
<dbReference type="InterPro" id="IPR011333">
    <property type="entry name" value="SKP1/BTB/POZ_sf"/>
</dbReference>
<dbReference type="Gene3D" id="3.30.710.10">
    <property type="entry name" value="Potassium Channel Kv1.1, Chain A"/>
    <property type="match status" value="1"/>
</dbReference>
<evidence type="ECO:0000259" key="1">
    <source>
        <dbReference type="PROSITE" id="PS50097"/>
    </source>
</evidence>
<dbReference type="CDD" id="cd18186">
    <property type="entry name" value="BTB_POZ_ZBTB_KLHL-like"/>
    <property type="match status" value="1"/>
</dbReference>
<dbReference type="PROSITE" id="PS50097">
    <property type="entry name" value="BTB"/>
    <property type="match status" value="1"/>
</dbReference>
<gene>
    <name evidence="2" type="ORF">PDIGIT_LOCUS11599</name>
</gene>
<evidence type="ECO:0000313" key="3">
    <source>
        <dbReference type="Proteomes" id="UP001152607"/>
    </source>
</evidence>
<dbReference type="AlphaFoldDB" id="A0A9W4UP88"/>
<protein>
    <recommendedName>
        <fullName evidence="1">BTB domain-containing protein</fullName>
    </recommendedName>
</protein>
<dbReference type="Proteomes" id="UP001152607">
    <property type="component" value="Unassembled WGS sequence"/>
</dbReference>
<proteinExistence type="predicted"/>
<dbReference type="PANTHER" id="PTHR47843:SF2">
    <property type="entry name" value="BTB DOMAIN-CONTAINING PROTEIN"/>
    <property type="match status" value="1"/>
</dbReference>